<dbReference type="Gene3D" id="3.40.190.10">
    <property type="entry name" value="Periplasmic binding protein-like II"/>
    <property type="match status" value="2"/>
</dbReference>
<evidence type="ECO:0000256" key="6">
    <source>
        <dbReference type="SAM" id="SignalP"/>
    </source>
</evidence>
<evidence type="ECO:0000256" key="4">
    <source>
        <dbReference type="PIRNR" id="PIRNR002756"/>
    </source>
</evidence>
<dbReference type="NCBIfam" id="TIGR00975">
    <property type="entry name" value="3a0107s03"/>
    <property type="match status" value="1"/>
</dbReference>
<dbReference type="Proteomes" id="UP000582646">
    <property type="component" value="Unassembled WGS sequence"/>
</dbReference>
<organism evidence="8 9">
    <name type="scientific">Tsukamurella spumae</name>
    <dbReference type="NCBI Taxonomy" id="44753"/>
    <lineage>
        <taxon>Bacteria</taxon>
        <taxon>Bacillati</taxon>
        <taxon>Actinomycetota</taxon>
        <taxon>Actinomycetes</taxon>
        <taxon>Mycobacteriales</taxon>
        <taxon>Tsukamurellaceae</taxon>
        <taxon>Tsukamurella</taxon>
    </lineage>
</organism>
<evidence type="ECO:0000259" key="7">
    <source>
        <dbReference type="Pfam" id="PF12849"/>
    </source>
</evidence>
<dbReference type="InterPro" id="IPR005673">
    <property type="entry name" value="ABC_phos-bd_PstS"/>
</dbReference>
<dbReference type="AlphaFoldDB" id="A0A846X4G5"/>
<reference evidence="8 9" key="1">
    <citation type="submission" date="2020-04" db="EMBL/GenBank/DDBJ databases">
        <title>MicrobeNet Type strains.</title>
        <authorList>
            <person name="Nicholson A.C."/>
        </authorList>
    </citation>
    <scope>NUCLEOTIDE SEQUENCE [LARGE SCALE GENOMIC DNA]</scope>
    <source>
        <strain evidence="8 9">DSM 44113</strain>
    </source>
</reference>
<evidence type="ECO:0000256" key="2">
    <source>
        <dbReference type="ARBA" id="ARBA00022448"/>
    </source>
</evidence>
<dbReference type="GO" id="GO:0035435">
    <property type="term" value="P:phosphate ion transmembrane transport"/>
    <property type="evidence" value="ECO:0007669"/>
    <property type="project" value="InterPro"/>
</dbReference>
<feature type="binding site" evidence="5">
    <location>
        <begin position="194"/>
        <end position="196"/>
    </location>
    <ligand>
        <name>phosphate</name>
        <dbReference type="ChEBI" id="CHEBI:43474"/>
    </ligand>
</feature>
<name>A0A846X4G5_9ACTN</name>
<sequence length="378" mass="38435">MSVNFKRGSVTAVAAAAALSLTLSACGSEEAGGAANNSAAGGSGVQCDGKLQLKGSGSTAQANAMTVFKNAFGKDCGGSANVDYTGSGSGQGITEFTSGLTNFAGSDSALKPEEAKKAEEKCGAPALNLPMVFGPIAVAYKLPDNTKVNLSAPTIAKIFSGKITKWNAPEIEAENAGTKLPDLPITVVFRSDPSGTTENFQKYLASAAPADWSADKTGKEFKGGVAGAGGASGNSQVAATVNKAEGTVTYTEWSFAKAQKLQVANIITSAGPEAVALSAESVAKTIEAAKFTTPGSKDLVIDTAGFYKPTAAGAYPIVLATYEIVCSKYSDAEVAKGLKSFLKVAASKTTQDQLADQGYAPIPDSFRTTLNASIDSIQ</sequence>
<dbReference type="InterPro" id="IPR050962">
    <property type="entry name" value="Phosphate-bind_PstS"/>
</dbReference>
<keyword evidence="2 4" id="KW-0813">Transport</keyword>
<dbReference type="PANTHER" id="PTHR42996">
    <property type="entry name" value="PHOSPHATE-BINDING PROTEIN PSTS"/>
    <property type="match status" value="1"/>
</dbReference>
<evidence type="ECO:0000313" key="8">
    <source>
        <dbReference type="EMBL" id="NKY19416.1"/>
    </source>
</evidence>
<keyword evidence="3 4" id="KW-0592">Phosphate transport</keyword>
<accession>A0A846X4G5</accession>
<comment type="similarity">
    <text evidence="1 4">Belongs to the PstS family.</text>
</comment>
<feature type="binding site" evidence="5">
    <location>
        <begin position="58"/>
        <end position="60"/>
    </location>
    <ligand>
        <name>phosphate</name>
        <dbReference type="ChEBI" id="CHEBI:43474"/>
    </ligand>
</feature>
<feature type="signal peptide" evidence="6">
    <location>
        <begin position="1"/>
        <end position="25"/>
    </location>
</feature>
<feature type="binding site" evidence="5">
    <location>
        <position position="89"/>
    </location>
    <ligand>
        <name>phosphate</name>
        <dbReference type="ChEBI" id="CHEBI:43474"/>
    </ligand>
</feature>
<feature type="binding site" evidence="5">
    <location>
        <position position="107"/>
    </location>
    <ligand>
        <name>phosphate</name>
        <dbReference type="ChEBI" id="CHEBI:43474"/>
    </ligand>
</feature>
<evidence type="ECO:0000256" key="1">
    <source>
        <dbReference type="ARBA" id="ARBA00008725"/>
    </source>
</evidence>
<feature type="chain" id="PRO_5039005885" description="Phosphate-binding protein" evidence="6">
    <location>
        <begin position="26"/>
        <end position="378"/>
    </location>
</feature>
<dbReference type="CDD" id="cd13565">
    <property type="entry name" value="PBP2_PstS"/>
    <property type="match status" value="1"/>
</dbReference>
<dbReference type="PANTHER" id="PTHR42996:SF1">
    <property type="entry name" value="PHOSPHATE-BINDING PROTEIN PSTS"/>
    <property type="match status" value="1"/>
</dbReference>
<gene>
    <name evidence="8" type="primary">pstS</name>
    <name evidence="8" type="ORF">HF999_13695</name>
</gene>
<dbReference type="Pfam" id="PF12849">
    <property type="entry name" value="PBP_like_2"/>
    <property type="match status" value="1"/>
</dbReference>
<keyword evidence="9" id="KW-1185">Reference proteome</keyword>
<dbReference type="EMBL" id="JAAXOQ010000017">
    <property type="protein sequence ID" value="NKY19416.1"/>
    <property type="molecule type" value="Genomic_DNA"/>
</dbReference>
<comment type="caution">
    <text evidence="8">The sequence shown here is derived from an EMBL/GenBank/DDBJ whole genome shotgun (WGS) entry which is preliminary data.</text>
</comment>
<dbReference type="PROSITE" id="PS51257">
    <property type="entry name" value="PROKAR_LIPOPROTEIN"/>
    <property type="match status" value="1"/>
</dbReference>
<evidence type="ECO:0000256" key="5">
    <source>
        <dbReference type="PIRSR" id="PIRSR002756-1"/>
    </source>
</evidence>
<dbReference type="InterPro" id="IPR024370">
    <property type="entry name" value="PBP_domain"/>
</dbReference>
<dbReference type="SUPFAM" id="SSF53850">
    <property type="entry name" value="Periplasmic binding protein-like II"/>
    <property type="match status" value="1"/>
</dbReference>
<keyword evidence="6" id="KW-0732">Signal</keyword>
<dbReference type="GO" id="GO:0042301">
    <property type="term" value="F:phosphate ion binding"/>
    <property type="evidence" value="ECO:0007669"/>
    <property type="project" value="InterPro"/>
</dbReference>
<evidence type="ECO:0000256" key="3">
    <source>
        <dbReference type="ARBA" id="ARBA00022592"/>
    </source>
</evidence>
<dbReference type="GO" id="GO:0043190">
    <property type="term" value="C:ATP-binding cassette (ABC) transporter complex"/>
    <property type="evidence" value="ECO:0007669"/>
    <property type="project" value="InterPro"/>
</dbReference>
<evidence type="ECO:0000313" key="9">
    <source>
        <dbReference type="Proteomes" id="UP000582646"/>
    </source>
</evidence>
<dbReference type="PIRSF" id="PIRSF002756">
    <property type="entry name" value="PstS"/>
    <property type="match status" value="1"/>
</dbReference>
<feature type="domain" description="PBP" evidence="7">
    <location>
        <begin position="52"/>
        <end position="348"/>
    </location>
</feature>
<protein>
    <recommendedName>
        <fullName evidence="4">Phosphate-binding protein</fullName>
    </recommendedName>
</protein>
<proteinExistence type="inferred from homology"/>